<feature type="compositionally biased region" description="Polar residues" evidence="2">
    <location>
        <begin position="506"/>
        <end position="516"/>
    </location>
</feature>
<dbReference type="GO" id="GO:0005930">
    <property type="term" value="C:axoneme"/>
    <property type="evidence" value="ECO:0007669"/>
    <property type="project" value="UniProtKB-SubCell"/>
</dbReference>
<protein>
    <submittedName>
        <fullName evidence="3">Uncharacterized protein</fullName>
    </submittedName>
</protein>
<dbReference type="SUPFAM" id="SSF52058">
    <property type="entry name" value="L domain-like"/>
    <property type="match status" value="1"/>
</dbReference>
<proteinExistence type="predicted"/>
<dbReference type="EMBL" id="BNCO01000057">
    <property type="protein sequence ID" value="GIL63450.1"/>
    <property type="molecule type" value="Genomic_DNA"/>
</dbReference>
<evidence type="ECO:0000256" key="2">
    <source>
        <dbReference type="SAM" id="MobiDB-lite"/>
    </source>
</evidence>
<dbReference type="GO" id="GO:0031146">
    <property type="term" value="P:SCF-dependent proteasomal ubiquitin-dependent protein catabolic process"/>
    <property type="evidence" value="ECO:0007669"/>
    <property type="project" value="TreeGrafter"/>
</dbReference>
<sequence>MESADQGGGCLEPSASEQNDECLELQLHTDEAVWMRQIGHLKDWCAQTRSIKVGIPARVATPLAASSLRLLWLFKNLQHLDITFNSINSRIEQPVVAACAELLNLTRLQIEGGHLSHHGLDLGVLTSLRRLQALSVRPHSDEELDGFEDEHLAGVARLTGLTSLSLRASENVTDEGVVVLTALTGLTQLSLVPMGLCVTREGLSALSAAMTSLESLSVGLHESRQVAALKGMQERPRKRPTTASTTITATTISPSSPSVAPSISLVLNSPEVSTSGFFTTLTLVLRPRLVSLRMATVESTDASFMLAVGTLVHLTELKMGVSMPEGGQPFTCNLAALSTLDRLHVLEFAVTQELKLPLSVQMVSMLSLSWPRLRSLSLSLMAKPEVAPEALDLLDNFRHLTSLSLFAPLDYSSDEDASAITLPVNPRYLPVGLTHLVLECAYLRDQPLRSTDRGGDGGGGGGGSRTSSRGGAPTSQQLPFTHSPQQQPHQNGNNVSAPRVFVSEGGTATSGPPSSRVSRDEAAPPRPAADVACSAGSVLLPHLEQLELNSCRISDEHLAALLGTATGLRHLELTEVKGISDAGMAALKGLTRLEHLVVRLAAAGAAANSSVCNAGGGISGVTHNSLMVLRHAGTLRHLEWSVPDQMHVDVAEAVFSKVLPALGSLQELFLDMGTLLRAGGTRAPAASSASSSSTWSLGNRSAGGGGEVGVDGNRWRERLQQALPLCTVAERPGIVLYDLWNDRTVQVVGL</sequence>
<comment type="subcellular location">
    <subcellularLocation>
        <location evidence="1">Cytoplasm</location>
        <location evidence="1">Cytoskeleton</location>
        <location evidence="1">Cilium axoneme</location>
    </subcellularLocation>
</comment>
<dbReference type="InterPro" id="IPR032675">
    <property type="entry name" value="LRR_dom_sf"/>
</dbReference>
<dbReference type="AlphaFoldDB" id="A0A8J4BM51"/>
<name>A0A8J4BM51_9CHLO</name>
<feature type="region of interest" description="Disordered" evidence="2">
    <location>
        <begin position="448"/>
        <end position="529"/>
    </location>
</feature>
<organism evidence="3 4">
    <name type="scientific">Volvox africanus</name>
    <dbReference type="NCBI Taxonomy" id="51714"/>
    <lineage>
        <taxon>Eukaryota</taxon>
        <taxon>Viridiplantae</taxon>
        <taxon>Chlorophyta</taxon>
        <taxon>core chlorophytes</taxon>
        <taxon>Chlorophyceae</taxon>
        <taxon>CS clade</taxon>
        <taxon>Chlamydomonadales</taxon>
        <taxon>Volvocaceae</taxon>
        <taxon>Volvox</taxon>
    </lineage>
</organism>
<keyword evidence="4" id="KW-1185">Reference proteome</keyword>
<dbReference type="Proteomes" id="UP000747399">
    <property type="component" value="Unassembled WGS sequence"/>
</dbReference>
<dbReference type="PANTHER" id="PTHR13318:SF105">
    <property type="entry name" value="F-BOX_LRR-REPEAT PROTEIN 3"/>
    <property type="match status" value="1"/>
</dbReference>
<reference evidence="3" key="1">
    <citation type="journal article" date="2021" name="Proc. Natl. Acad. Sci. U.S.A.">
        <title>Three genomes in the algal genus Volvox reveal the fate of a haploid sex-determining region after a transition to homothallism.</title>
        <authorList>
            <person name="Yamamoto K."/>
            <person name="Hamaji T."/>
            <person name="Kawai-Toyooka H."/>
            <person name="Matsuzaki R."/>
            <person name="Takahashi F."/>
            <person name="Nishimura Y."/>
            <person name="Kawachi M."/>
            <person name="Noguchi H."/>
            <person name="Minakuchi Y."/>
            <person name="Umen J.G."/>
            <person name="Toyoda A."/>
            <person name="Nozaki H."/>
        </authorList>
    </citation>
    <scope>NUCLEOTIDE SEQUENCE</scope>
    <source>
        <strain evidence="3">NIES-3780</strain>
    </source>
</reference>
<comment type="caution">
    <text evidence="3">The sequence shown here is derived from an EMBL/GenBank/DDBJ whole genome shotgun (WGS) entry which is preliminary data.</text>
</comment>
<feature type="compositionally biased region" description="Polar residues" evidence="2">
    <location>
        <begin position="473"/>
        <end position="496"/>
    </location>
</feature>
<gene>
    <name evidence="3" type="ORF">Vafri_17500</name>
</gene>
<evidence type="ECO:0000313" key="4">
    <source>
        <dbReference type="Proteomes" id="UP000747399"/>
    </source>
</evidence>
<dbReference type="Gene3D" id="3.80.10.10">
    <property type="entry name" value="Ribonuclease Inhibitor"/>
    <property type="match status" value="2"/>
</dbReference>
<evidence type="ECO:0000313" key="3">
    <source>
        <dbReference type="EMBL" id="GIL63450.1"/>
    </source>
</evidence>
<dbReference type="GO" id="GO:0019005">
    <property type="term" value="C:SCF ubiquitin ligase complex"/>
    <property type="evidence" value="ECO:0007669"/>
    <property type="project" value="TreeGrafter"/>
</dbReference>
<accession>A0A8J4BM51</accession>
<feature type="region of interest" description="Disordered" evidence="2">
    <location>
        <begin position="683"/>
        <end position="709"/>
    </location>
</feature>
<dbReference type="PANTHER" id="PTHR13318">
    <property type="entry name" value="PARTNER OF PAIRED, ISOFORM B-RELATED"/>
    <property type="match status" value="1"/>
</dbReference>
<evidence type="ECO:0000256" key="1">
    <source>
        <dbReference type="ARBA" id="ARBA00004430"/>
    </source>
</evidence>
<dbReference type="SUPFAM" id="SSF52047">
    <property type="entry name" value="RNI-like"/>
    <property type="match status" value="1"/>
</dbReference>